<dbReference type="InterPro" id="IPR029058">
    <property type="entry name" value="AB_hydrolase_fold"/>
</dbReference>
<dbReference type="EMBL" id="KV441551">
    <property type="protein sequence ID" value="OAG06710.1"/>
    <property type="molecule type" value="Genomic_DNA"/>
</dbReference>
<comment type="subcellular location">
    <subcellularLocation>
        <location evidence="2">Endoplasmic reticulum</location>
    </subcellularLocation>
    <subcellularLocation>
        <location evidence="3">Membrane</location>
    </subcellularLocation>
    <subcellularLocation>
        <location evidence="1">Mitochondrion</location>
    </subcellularLocation>
</comment>
<evidence type="ECO:0000256" key="5">
    <source>
        <dbReference type="ARBA" id="ARBA00022824"/>
    </source>
</evidence>
<keyword evidence="6" id="KW-0496">Mitochondrion</keyword>
<dbReference type="InterPro" id="IPR007751">
    <property type="entry name" value="DUF676_lipase-like"/>
</dbReference>
<name>A0A177CIQ6_9PLEO</name>
<dbReference type="GO" id="GO:0016020">
    <property type="term" value="C:membrane"/>
    <property type="evidence" value="ECO:0007669"/>
    <property type="project" value="UniProtKB-SubCell"/>
</dbReference>
<evidence type="ECO:0000259" key="8">
    <source>
        <dbReference type="Pfam" id="PF05057"/>
    </source>
</evidence>
<dbReference type="SUPFAM" id="SSF53474">
    <property type="entry name" value="alpha/beta-Hydrolases"/>
    <property type="match status" value="1"/>
</dbReference>
<proteinExistence type="inferred from homology"/>
<dbReference type="AlphaFoldDB" id="A0A177CIQ6"/>
<dbReference type="RefSeq" id="XP_018037075.1">
    <property type="nucleotide sequence ID" value="XM_018178157.1"/>
</dbReference>
<dbReference type="Gene3D" id="3.40.50.1820">
    <property type="entry name" value="alpha/beta hydrolase"/>
    <property type="match status" value="1"/>
</dbReference>
<evidence type="ECO:0000256" key="1">
    <source>
        <dbReference type="ARBA" id="ARBA00004173"/>
    </source>
</evidence>
<evidence type="ECO:0000256" key="7">
    <source>
        <dbReference type="ARBA" id="ARBA00023136"/>
    </source>
</evidence>
<comment type="similarity">
    <text evidence="4">Belongs to the putative lipase ROG1 family.</text>
</comment>
<evidence type="ECO:0000313" key="10">
    <source>
        <dbReference type="Proteomes" id="UP000077069"/>
    </source>
</evidence>
<evidence type="ECO:0000313" key="9">
    <source>
        <dbReference type="EMBL" id="OAG06710.1"/>
    </source>
</evidence>
<sequence>MAERVGFGTPLYSPDNAKVDVVFVHGLGGHRINTWTSEPTKKIPVETFWPEELLPKACPTARILSFGYDSRFVKFFPLSKSNLDKEGTIDEYSTALYQNLASLRESTKTPADRPIIYVAHSLGGLVVANAVSRPPGANETAQKLTDNTIGMIFLGTPFAGSDKASWGEMAAKFVTLFGVQTKDTDIKDLNERSARLIDINLDFDTFIKGRDRDRKHGPVEIVCYYEADPTFIGPVCIGKVVSKESAARLPAIAALSIPDNHSDMCKFAGEFSSGYASVSGQLAQWITALDKRGEEGEDHAGSTSVRIDGVVNNKGVVTGVIKSLPGGTTSVTGSADTTYNFGPLPDEAILKLMGKK</sequence>
<dbReference type="GO" id="GO:0005783">
    <property type="term" value="C:endoplasmic reticulum"/>
    <property type="evidence" value="ECO:0007669"/>
    <property type="project" value="UniProtKB-SubCell"/>
</dbReference>
<keyword evidence="10" id="KW-1185">Reference proteome</keyword>
<dbReference type="Pfam" id="PF05057">
    <property type="entry name" value="DUF676"/>
    <property type="match status" value="1"/>
</dbReference>
<dbReference type="OrthoDB" id="427518at2759"/>
<keyword evidence="7" id="KW-0472">Membrane</keyword>
<evidence type="ECO:0000256" key="4">
    <source>
        <dbReference type="ARBA" id="ARBA00007920"/>
    </source>
</evidence>
<protein>
    <recommendedName>
        <fullName evidence="8">DUF676 domain-containing protein</fullName>
    </recommendedName>
</protein>
<dbReference type="GeneID" id="28761643"/>
<dbReference type="Proteomes" id="UP000077069">
    <property type="component" value="Unassembled WGS sequence"/>
</dbReference>
<dbReference type="InParanoid" id="A0A177CIQ6"/>
<keyword evidence="5" id="KW-0256">Endoplasmic reticulum</keyword>
<evidence type="ECO:0000256" key="3">
    <source>
        <dbReference type="ARBA" id="ARBA00004370"/>
    </source>
</evidence>
<dbReference type="PANTHER" id="PTHR48182:SF2">
    <property type="entry name" value="PROTEIN SERAC1"/>
    <property type="match status" value="1"/>
</dbReference>
<dbReference type="PANTHER" id="PTHR48182">
    <property type="entry name" value="PROTEIN SERAC1"/>
    <property type="match status" value="1"/>
</dbReference>
<accession>A0A177CIQ6</accession>
<evidence type="ECO:0000256" key="2">
    <source>
        <dbReference type="ARBA" id="ARBA00004240"/>
    </source>
</evidence>
<feature type="domain" description="DUF676" evidence="8">
    <location>
        <begin position="21"/>
        <end position="163"/>
    </location>
</feature>
<organism evidence="9 10">
    <name type="scientific">Paraphaeosphaeria sporulosa</name>
    <dbReference type="NCBI Taxonomy" id="1460663"/>
    <lineage>
        <taxon>Eukaryota</taxon>
        <taxon>Fungi</taxon>
        <taxon>Dikarya</taxon>
        <taxon>Ascomycota</taxon>
        <taxon>Pezizomycotina</taxon>
        <taxon>Dothideomycetes</taxon>
        <taxon>Pleosporomycetidae</taxon>
        <taxon>Pleosporales</taxon>
        <taxon>Massarineae</taxon>
        <taxon>Didymosphaeriaceae</taxon>
        <taxon>Paraphaeosphaeria</taxon>
    </lineage>
</organism>
<gene>
    <name evidence="9" type="ORF">CC84DRAFT_1163034</name>
</gene>
<dbReference type="InterPro" id="IPR052374">
    <property type="entry name" value="SERAC1"/>
</dbReference>
<reference evidence="9 10" key="1">
    <citation type="submission" date="2016-05" db="EMBL/GenBank/DDBJ databases">
        <title>Comparative analysis of secretome profiles of manganese(II)-oxidizing ascomycete fungi.</title>
        <authorList>
            <consortium name="DOE Joint Genome Institute"/>
            <person name="Zeiner C.A."/>
            <person name="Purvine S.O."/>
            <person name="Zink E.M."/>
            <person name="Wu S."/>
            <person name="Pasa-Tolic L."/>
            <person name="Chaput D.L."/>
            <person name="Haridas S."/>
            <person name="Grigoriev I.V."/>
            <person name="Santelli C.M."/>
            <person name="Hansel C.M."/>
        </authorList>
    </citation>
    <scope>NUCLEOTIDE SEQUENCE [LARGE SCALE GENOMIC DNA]</scope>
    <source>
        <strain evidence="9 10">AP3s5-JAC2a</strain>
    </source>
</reference>
<evidence type="ECO:0000256" key="6">
    <source>
        <dbReference type="ARBA" id="ARBA00023128"/>
    </source>
</evidence>
<dbReference type="GO" id="GO:0005739">
    <property type="term" value="C:mitochondrion"/>
    <property type="evidence" value="ECO:0007669"/>
    <property type="project" value="UniProtKB-SubCell"/>
</dbReference>